<dbReference type="SUPFAM" id="SSF51419">
    <property type="entry name" value="PLP-binding barrel"/>
    <property type="match status" value="1"/>
</dbReference>
<feature type="modified residue" description="N6-(pyridoxal phosphate)lysine" evidence="2 3">
    <location>
        <position position="37"/>
    </location>
</feature>
<dbReference type="FunFam" id="3.20.20.10:FF:000018">
    <property type="entry name" value="Pyridoxal phosphate homeostasis protein"/>
    <property type="match status" value="1"/>
</dbReference>
<evidence type="ECO:0000256" key="3">
    <source>
        <dbReference type="PIRSR" id="PIRSR004848-1"/>
    </source>
</evidence>
<keyword evidence="1 2" id="KW-0663">Pyridoxal phosphate</keyword>
<dbReference type="OrthoDB" id="9804072at2"/>
<dbReference type="Gene3D" id="3.20.20.10">
    <property type="entry name" value="Alanine racemase"/>
    <property type="match status" value="1"/>
</dbReference>
<reference evidence="6" key="1">
    <citation type="submission" date="2013-07" db="EMBL/GenBank/DDBJ databases">
        <authorList>
            <person name="McIlroy S."/>
        </authorList>
    </citation>
    <scope>NUCLEOTIDE SEQUENCE [LARGE SCALE GENOMIC DNA]</scope>
    <source>
        <strain evidence="6">Run_A_D11</strain>
    </source>
</reference>
<dbReference type="PROSITE" id="PS01211">
    <property type="entry name" value="UPF0001"/>
    <property type="match status" value="1"/>
</dbReference>
<dbReference type="CDD" id="cd06824">
    <property type="entry name" value="PLPDE_III_Yggs_like"/>
    <property type="match status" value="1"/>
</dbReference>
<dbReference type="PANTHER" id="PTHR10146">
    <property type="entry name" value="PROLINE SYNTHETASE CO-TRANSCRIBED BACTERIAL HOMOLOG PROTEIN"/>
    <property type="match status" value="1"/>
</dbReference>
<protein>
    <recommendedName>
        <fullName evidence="2">Pyridoxal phosphate homeostasis protein</fullName>
        <shortName evidence="2">PLP homeostasis protein</shortName>
    </recommendedName>
</protein>
<evidence type="ECO:0000256" key="2">
    <source>
        <dbReference type="HAMAP-Rule" id="MF_02087"/>
    </source>
</evidence>
<evidence type="ECO:0000256" key="4">
    <source>
        <dbReference type="RuleBase" id="RU004514"/>
    </source>
</evidence>
<comment type="cofactor">
    <cofactor evidence="3">
        <name>pyridoxal 5'-phosphate</name>
        <dbReference type="ChEBI" id="CHEBI:597326"/>
    </cofactor>
</comment>
<name>W6M738_9GAMM</name>
<comment type="similarity">
    <text evidence="2 4">Belongs to the pyridoxal phosphate-binding protein YggS/PROSC family.</text>
</comment>
<dbReference type="InterPro" id="IPR011078">
    <property type="entry name" value="PyrdxlP_homeostasis"/>
</dbReference>
<dbReference type="EMBL" id="CBTJ020000037">
    <property type="protein sequence ID" value="CDI02434.1"/>
    <property type="molecule type" value="Genomic_DNA"/>
</dbReference>
<dbReference type="PANTHER" id="PTHR10146:SF14">
    <property type="entry name" value="PYRIDOXAL PHOSPHATE HOMEOSTASIS PROTEIN"/>
    <property type="match status" value="1"/>
</dbReference>
<dbReference type="AlphaFoldDB" id="W6M738"/>
<proteinExistence type="inferred from homology"/>
<dbReference type="PIRSF" id="PIRSF004848">
    <property type="entry name" value="YBL036c_PLPDEIII"/>
    <property type="match status" value="1"/>
</dbReference>
<reference evidence="6" key="2">
    <citation type="submission" date="2014-03" db="EMBL/GenBank/DDBJ databases">
        <title>Candidatus Competibacter-lineage genomes retrieved from metagenomes reveal functional metabolic diversity.</title>
        <authorList>
            <person name="McIlroy S.J."/>
            <person name="Albertsen M."/>
            <person name="Andresen E.K."/>
            <person name="Saunders A.M."/>
            <person name="Kristiansen R."/>
            <person name="Stokholm-Bjerregaard M."/>
            <person name="Nielsen K.L."/>
            <person name="Nielsen P.H."/>
        </authorList>
    </citation>
    <scope>NUCLEOTIDE SEQUENCE</scope>
    <source>
        <strain evidence="6">Run_A_D11</strain>
    </source>
</reference>
<dbReference type="HAMAP" id="MF_02087">
    <property type="entry name" value="PLP_homeostasis"/>
    <property type="match status" value="1"/>
</dbReference>
<evidence type="ECO:0000313" key="7">
    <source>
        <dbReference type="Proteomes" id="UP000035760"/>
    </source>
</evidence>
<gene>
    <name evidence="6" type="primary">yggS</name>
    <name evidence="6" type="ORF">BN873_300055</name>
</gene>
<comment type="caution">
    <text evidence="6">The sequence shown here is derived from an EMBL/GenBank/DDBJ whole genome shotgun (WGS) entry which is preliminary data.</text>
</comment>
<evidence type="ECO:0000259" key="5">
    <source>
        <dbReference type="Pfam" id="PF01168"/>
    </source>
</evidence>
<comment type="function">
    <text evidence="2">Pyridoxal 5'-phosphate (PLP)-binding protein, which is involved in PLP homeostasis.</text>
</comment>
<dbReference type="Pfam" id="PF01168">
    <property type="entry name" value="Ala_racemase_N"/>
    <property type="match status" value="1"/>
</dbReference>
<dbReference type="NCBIfam" id="TIGR00044">
    <property type="entry name" value="YggS family pyridoxal phosphate-dependent enzyme"/>
    <property type="match status" value="1"/>
</dbReference>
<keyword evidence="7" id="KW-1185">Reference proteome</keyword>
<evidence type="ECO:0000313" key="6">
    <source>
        <dbReference type="EMBL" id="CDI02434.1"/>
    </source>
</evidence>
<feature type="domain" description="Alanine racemase N-terminal" evidence="5">
    <location>
        <begin position="29"/>
        <end position="227"/>
    </location>
</feature>
<dbReference type="Proteomes" id="UP000035760">
    <property type="component" value="Unassembled WGS sequence"/>
</dbReference>
<organism evidence="6 7">
    <name type="scientific">Candidatus Competibacter denitrificans Run_A_D11</name>
    <dbReference type="NCBI Taxonomy" id="1400863"/>
    <lineage>
        <taxon>Bacteria</taxon>
        <taxon>Pseudomonadati</taxon>
        <taxon>Pseudomonadota</taxon>
        <taxon>Gammaproteobacteria</taxon>
        <taxon>Candidatus Competibacteraceae</taxon>
        <taxon>Candidatus Competibacter</taxon>
    </lineage>
</organism>
<dbReference type="STRING" id="1400863.BN873_300055"/>
<dbReference type="InterPro" id="IPR001608">
    <property type="entry name" value="Ala_racemase_N"/>
</dbReference>
<evidence type="ECO:0000256" key="1">
    <source>
        <dbReference type="ARBA" id="ARBA00022898"/>
    </source>
</evidence>
<accession>W6M738</accession>
<dbReference type="InterPro" id="IPR029066">
    <property type="entry name" value="PLP-binding_barrel"/>
</dbReference>
<sequence length="228" mass="24299">MTVDFAARLQVVVARIRSAEMRFGRPSGSVGLVAVSKTHPAADIAAVAAAGQRGFGENYWQEAAAKLPALVALDLEWHFIGPLQANKTRSIAEQFAWVHSVDRLKIAERLSQQRPTALPPLKVCLQVNVSGEPSKHGLDASDLPIVAHAVAVLPRLRLCGLMAIPAPATDFAAQRRPFARLRELQKALIADGLALDTLSMGMSDDLEAAIAEGSTLVRIGTAIFGARA</sequence>
<dbReference type="GO" id="GO:0030170">
    <property type="term" value="F:pyridoxal phosphate binding"/>
    <property type="evidence" value="ECO:0007669"/>
    <property type="project" value="UniProtKB-UniRule"/>
</dbReference>
<dbReference type="RefSeq" id="WP_048672631.1">
    <property type="nucleotide sequence ID" value="NZ_CBTJ020000037.1"/>
</dbReference>